<keyword evidence="1" id="KW-1133">Transmembrane helix</keyword>
<reference evidence="2" key="2">
    <citation type="submission" date="2023-06" db="EMBL/GenBank/DDBJ databases">
        <authorList>
            <consortium name="Lawrence Berkeley National Laboratory"/>
            <person name="Haridas S."/>
            <person name="Hensen N."/>
            <person name="Bonometti L."/>
            <person name="Westerberg I."/>
            <person name="Brannstrom I.O."/>
            <person name="Guillou S."/>
            <person name="Cros-Aarteil S."/>
            <person name="Calhoun S."/>
            <person name="Kuo A."/>
            <person name="Mondo S."/>
            <person name="Pangilinan J."/>
            <person name="Riley R."/>
            <person name="Labutti K."/>
            <person name="Andreopoulos B."/>
            <person name="Lipzen A."/>
            <person name="Chen C."/>
            <person name="Yanf M."/>
            <person name="Daum C."/>
            <person name="Ng V."/>
            <person name="Clum A."/>
            <person name="Steindorff A."/>
            <person name="Ohm R."/>
            <person name="Martin F."/>
            <person name="Silar P."/>
            <person name="Natvig D."/>
            <person name="Lalanne C."/>
            <person name="Gautier V."/>
            <person name="Ament-Velasquez S.L."/>
            <person name="Kruys A."/>
            <person name="Hutchinson M.I."/>
            <person name="Powell A.J."/>
            <person name="Barry K."/>
            <person name="Miller A.N."/>
            <person name="Grigoriev I.V."/>
            <person name="Debuchy R."/>
            <person name="Gladieux P."/>
            <person name="Thoren M.H."/>
            <person name="Johannesson H."/>
        </authorList>
    </citation>
    <scope>NUCLEOTIDE SEQUENCE</scope>
    <source>
        <strain evidence="2">SMH4131-1</strain>
    </source>
</reference>
<feature type="transmembrane region" description="Helical" evidence="1">
    <location>
        <begin position="78"/>
        <end position="98"/>
    </location>
</feature>
<protein>
    <submittedName>
        <fullName evidence="2">Uncharacterized protein</fullName>
    </submittedName>
</protein>
<accession>A0AAE0IHE6</accession>
<feature type="transmembrane region" description="Helical" evidence="1">
    <location>
        <begin position="49"/>
        <end position="72"/>
    </location>
</feature>
<keyword evidence="1" id="KW-0812">Transmembrane</keyword>
<sequence length="184" mass="21273">MDWTRTPARAHAHTPYMVPLRAQNLVLFALGRIRIMFCGGPRYSMHCGVVPCCFFVCLCLISFVYLEISIIFLGHSFFLSLSFFYIMNLFYTWWVSWLEFWEVGMGGKGRFSFELDVEYWGCMYVLGMYPWVGFLSVCLPAYLSVSNGYNWLADGGGIYNRGSQLLHVMYIGISRVMPAHVIER</sequence>
<dbReference type="Proteomes" id="UP001286456">
    <property type="component" value="Unassembled WGS sequence"/>
</dbReference>
<evidence type="ECO:0000313" key="2">
    <source>
        <dbReference type="EMBL" id="KAK3324777.1"/>
    </source>
</evidence>
<feature type="transmembrane region" description="Helical" evidence="1">
    <location>
        <begin position="119"/>
        <end position="143"/>
    </location>
</feature>
<organism evidence="2 3">
    <name type="scientific">Cercophora scortea</name>
    <dbReference type="NCBI Taxonomy" id="314031"/>
    <lineage>
        <taxon>Eukaryota</taxon>
        <taxon>Fungi</taxon>
        <taxon>Dikarya</taxon>
        <taxon>Ascomycota</taxon>
        <taxon>Pezizomycotina</taxon>
        <taxon>Sordariomycetes</taxon>
        <taxon>Sordariomycetidae</taxon>
        <taxon>Sordariales</taxon>
        <taxon>Lasiosphaeriaceae</taxon>
        <taxon>Cercophora</taxon>
    </lineage>
</organism>
<dbReference type="AlphaFoldDB" id="A0AAE0IHE6"/>
<evidence type="ECO:0000256" key="1">
    <source>
        <dbReference type="SAM" id="Phobius"/>
    </source>
</evidence>
<keyword evidence="3" id="KW-1185">Reference proteome</keyword>
<name>A0AAE0IHE6_9PEZI</name>
<reference evidence="2" key="1">
    <citation type="journal article" date="2023" name="Mol. Phylogenet. Evol.">
        <title>Genome-scale phylogeny and comparative genomics of the fungal order Sordariales.</title>
        <authorList>
            <person name="Hensen N."/>
            <person name="Bonometti L."/>
            <person name="Westerberg I."/>
            <person name="Brannstrom I.O."/>
            <person name="Guillou S."/>
            <person name="Cros-Aarteil S."/>
            <person name="Calhoun S."/>
            <person name="Haridas S."/>
            <person name="Kuo A."/>
            <person name="Mondo S."/>
            <person name="Pangilinan J."/>
            <person name="Riley R."/>
            <person name="LaButti K."/>
            <person name="Andreopoulos B."/>
            <person name="Lipzen A."/>
            <person name="Chen C."/>
            <person name="Yan M."/>
            <person name="Daum C."/>
            <person name="Ng V."/>
            <person name="Clum A."/>
            <person name="Steindorff A."/>
            <person name="Ohm R.A."/>
            <person name="Martin F."/>
            <person name="Silar P."/>
            <person name="Natvig D.O."/>
            <person name="Lalanne C."/>
            <person name="Gautier V."/>
            <person name="Ament-Velasquez S.L."/>
            <person name="Kruys A."/>
            <person name="Hutchinson M.I."/>
            <person name="Powell A.J."/>
            <person name="Barry K."/>
            <person name="Miller A.N."/>
            <person name="Grigoriev I.V."/>
            <person name="Debuchy R."/>
            <person name="Gladieux P."/>
            <person name="Hiltunen Thoren M."/>
            <person name="Johannesson H."/>
        </authorList>
    </citation>
    <scope>NUCLEOTIDE SEQUENCE</scope>
    <source>
        <strain evidence="2">SMH4131-1</strain>
    </source>
</reference>
<proteinExistence type="predicted"/>
<gene>
    <name evidence="2" type="ORF">B0T19DRAFT_238848</name>
</gene>
<dbReference type="EMBL" id="JAUEPO010000004">
    <property type="protein sequence ID" value="KAK3324777.1"/>
    <property type="molecule type" value="Genomic_DNA"/>
</dbReference>
<keyword evidence="1" id="KW-0472">Membrane</keyword>
<evidence type="ECO:0000313" key="3">
    <source>
        <dbReference type="Proteomes" id="UP001286456"/>
    </source>
</evidence>
<comment type="caution">
    <text evidence="2">The sequence shown here is derived from an EMBL/GenBank/DDBJ whole genome shotgun (WGS) entry which is preliminary data.</text>
</comment>